<keyword evidence="8" id="KW-1185">Reference proteome</keyword>
<accession>A0A9P9JD11</accession>
<dbReference type="EMBL" id="JAGMUU010000004">
    <property type="protein sequence ID" value="KAH7155554.1"/>
    <property type="molecule type" value="Genomic_DNA"/>
</dbReference>
<organism evidence="7 8">
    <name type="scientific">Dactylonectria estremocensis</name>
    <dbReference type="NCBI Taxonomy" id="1079267"/>
    <lineage>
        <taxon>Eukaryota</taxon>
        <taxon>Fungi</taxon>
        <taxon>Dikarya</taxon>
        <taxon>Ascomycota</taxon>
        <taxon>Pezizomycotina</taxon>
        <taxon>Sordariomycetes</taxon>
        <taxon>Hypocreomycetidae</taxon>
        <taxon>Hypocreales</taxon>
        <taxon>Nectriaceae</taxon>
        <taxon>Dactylonectria</taxon>
    </lineage>
</organism>
<feature type="compositionally biased region" description="Pro residues" evidence="5">
    <location>
        <begin position="85"/>
        <end position="108"/>
    </location>
</feature>
<feature type="compositionally biased region" description="Polar residues" evidence="5">
    <location>
        <begin position="33"/>
        <end position="45"/>
    </location>
</feature>
<comment type="caution">
    <text evidence="7">The sequence shown here is derived from an EMBL/GenBank/DDBJ whole genome shotgun (WGS) entry which is preliminary data.</text>
</comment>
<dbReference type="Gene3D" id="2.60.120.920">
    <property type="match status" value="1"/>
</dbReference>
<feature type="compositionally biased region" description="Basic and acidic residues" evidence="5">
    <location>
        <begin position="1"/>
        <end position="14"/>
    </location>
</feature>
<keyword evidence="3" id="KW-1133">Transmembrane helix</keyword>
<evidence type="ECO:0000256" key="1">
    <source>
        <dbReference type="ARBA" id="ARBA00004370"/>
    </source>
</evidence>
<evidence type="ECO:0000256" key="4">
    <source>
        <dbReference type="ARBA" id="ARBA00023136"/>
    </source>
</evidence>
<dbReference type="InterPro" id="IPR043136">
    <property type="entry name" value="B30.2/SPRY_sf"/>
</dbReference>
<evidence type="ECO:0000256" key="3">
    <source>
        <dbReference type="ARBA" id="ARBA00022989"/>
    </source>
</evidence>
<dbReference type="InterPro" id="IPR003877">
    <property type="entry name" value="SPRY_dom"/>
</dbReference>
<evidence type="ECO:0000256" key="5">
    <source>
        <dbReference type="SAM" id="MobiDB-lite"/>
    </source>
</evidence>
<dbReference type="InterPro" id="IPR035780">
    <property type="entry name" value="SPRY_Ssh4-like"/>
</dbReference>
<keyword evidence="2" id="KW-0812">Transmembrane</keyword>
<reference evidence="7" key="1">
    <citation type="journal article" date="2021" name="Nat. Commun.">
        <title>Genetic determinants of endophytism in the Arabidopsis root mycobiome.</title>
        <authorList>
            <person name="Mesny F."/>
            <person name="Miyauchi S."/>
            <person name="Thiergart T."/>
            <person name="Pickel B."/>
            <person name="Atanasova L."/>
            <person name="Karlsson M."/>
            <person name="Huettel B."/>
            <person name="Barry K.W."/>
            <person name="Haridas S."/>
            <person name="Chen C."/>
            <person name="Bauer D."/>
            <person name="Andreopoulos W."/>
            <person name="Pangilinan J."/>
            <person name="LaButti K."/>
            <person name="Riley R."/>
            <person name="Lipzen A."/>
            <person name="Clum A."/>
            <person name="Drula E."/>
            <person name="Henrissat B."/>
            <person name="Kohler A."/>
            <person name="Grigoriev I.V."/>
            <person name="Martin F.M."/>
            <person name="Hacquard S."/>
        </authorList>
    </citation>
    <scope>NUCLEOTIDE SEQUENCE</scope>
    <source>
        <strain evidence="7">MPI-CAGE-AT-0021</strain>
    </source>
</reference>
<dbReference type="OrthoDB" id="25503at2759"/>
<dbReference type="Proteomes" id="UP000717696">
    <property type="component" value="Unassembled WGS sequence"/>
</dbReference>
<dbReference type="PANTHER" id="PTHR12864">
    <property type="entry name" value="RAN BINDING PROTEIN 9-RELATED"/>
    <property type="match status" value="1"/>
</dbReference>
<dbReference type="GO" id="GO:0016020">
    <property type="term" value="C:membrane"/>
    <property type="evidence" value="ECO:0007669"/>
    <property type="project" value="UniProtKB-SubCell"/>
</dbReference>
<evidence type="ECO:0000259" key="6">
    <source>
        <dbReference type="Pfam" id="PF00622"/>
    </source>
</evidence>
<evidence type="ECO:0000313" key="8">
    <source>
        <dbReference type="Proteomes" id="UP000717696"/>
    </source>
</evidence>
<dbReference type="Pfam" id="PF00622">
    <property type="entry name" value="SPRY"/>
    <property type="match status" value="1"/>
</dbReference>
<name>A0A9P9JD11_9HYPO</name>
<keyword evidence="4" id="KW-0472">Membrane</keyword>
<feature type="domain" description="SPRY" evidence="6">
    <location>
        <begin position="346"/>
        <end position="440"/>
    </location>
</feature>
<proteinExistence type="predicted"/>
<gene>
    <name evidence="7" type="ORF">B0J13DRAFT_545818</name>
</gene>
<dbReference type="AlphaFoldDB" id="A0A9P9JD11"/>
<dbReference type="CDD" id="cd12910">
    <property type="entry name" value="SPRY_SSH4_like"/>
    <property type="match status" value="1"/>
</dbReference>
<evidence type="ECO:0000256" key="2">
    <source>
        <dbReference type="ARBA" id="ARBA00022692"/>
    </source>
</evidence>
<sequence length="494" mass="53456">MCFGSKDERDDEPAPRPAQRPASPKSHPLGDVKNSSPVPQNTSRRSSGGPSYAPPDGPPPERRTGEYAPPPGAPPGHSQQQYAPPSGPPPRQTPPQDYAPPTGPPPSQAPQQEYSSPLGPPPGHSSQQEYAPPTGPPPSQTPQQEYSSPLGPPPAQRPHQEYAPPTGPPPGFSSQQAYAPPSGPPPGHSSQQDYAPPLGPPPASNDWIQPPSGPPPPDSKQPQHDWEVAVPDTSLFPPPPALFSGFDKSPTSNASEEEAIAGEEWCAQYSLTRPIVLDQVAGKALEAGNIRLIQPAGFNGKLEWLSPGRWEGQTARNSPDRCIIGYPPLYSVTQHDPLRFGQPKTIYYEVKLRADSPNVFIGLGFTALPYPSFRMPGWHRGSLAIHGDDGHKYINDRWGGQTFTDEFRRGDTYGIGMTFRATGQAKPQVDIFFTRNGTMTGGWELHEETDSDLDMPLTGLEGLHDLSCAIGTYDAVSFEVIFDATKWLHNPYQL</sequence>
<dbReference type="InterPro" id="IPR050618">
    <property type="entry name" value="Ubq-SigPath_Reg"/>
</dbReference>
<evidence type="ECO:0000313" key="7">
    <source>
        <dbReference type="EMBL" id="KAH7155554.1"/>
    </source>
</evidence>
<feature type="region of interest" description="Disordered" evidence="5">
    <location>
        <begin position="1"/>
        <end position="224"/>
    </location>
</feature>
<comment type="subcellular location">
    <subcellularLocation>
        <location evidence="1">Membrane</location>
    </subcellularLocation>
</comment>
<protein>
    <recommendedName>
        <fullName evidence="6">SPRY domain-containing protein</fullName>
    </recommendedName>
</protein>